<protein>
    <recommendedName>
        <fullName evidence="6">Ig-like domain-containing protein</fullName>
    </recommendedName>
</protein>
<evidence type="ECO:0000256" key="5">
    <source>
        <dbReference type="ARBA" id="ARBA00043266"/>
    </source>
</evidence>
<dbReference type="EMBL" id="SRMA01000856">
    <property type="protein sequence ID" value="TRZ04259.1"/>
    <property type="molecule type" value="Genomic_DNA"/>
</dbReference>
<keyword evidence="3" id="KW-0675">Receptor</keyword>
<evidence type="ECO:0000256" key="3">
    <source>
        <dbReference type="ARBA" id="ARBA00023170"/>
    </source>
</evidence>
<keyword evidence="5" id="KW-1279">T cell receptor</keyword>
<evidence type="ECO:0000313" key="8">
    <source>
        <dbReference type="Proteomes" id="UP000316079"/>
    </source>
</evidence>
<keyword evidence="1" id="KW-0732">Signal</keyword>
<proteinExistence type="predicted"/>
<dbReference type="PROSITE" id="PS50835">
    <property type="entry name" value="IG_LIKE"/>
    <property type="match status" value="3"/>
</dbReference>
<keyword evidence="4" id="KW-0393">Immunoglobulin domain</keyword>
<accession>A0A553RQ00</accession>
<keyword evidence="2" id="KW-1064">Adaptive immunity</keyword>
<dbReference type="SMART" id="SM00406">
    <property type="entry name" value="IGv"/>
    <property type="match status" value="3"/>
</dbReference>
<dbReference type="SUPFAM" id="SSF48726">
    <property type="entry name" value="Immunoglobulin"/>
    <property type="match status" value="4"/>
</dbReference>
<dbReference type="InterPro" id="IPR051287">
    <property type="entry name" value="TCR_variable_region"/>
</dbReference>
<comment type="caution">
    <text evidence="7">The sequence shown here is derived from an EMBL/GenBank/DDBJ whole genome shotgun (WGS) entry which is preliminary data.</text>
</comment>
<dbReference type="InterPro" id="IPR013106">
    <property type="entry name" value="Ig_V-set"/>
</dbReference>
<name>A0A553RQ00_9TELE</name>
<evidence type="ECO:0000256" key="1">
    <source>
        <dbReference type="ARBA" id="ARBA00022729"/>
    </source>
</evidence>
<evidence type="ECO:0000259" key="6">
    <source>
        <dbReference type="PROSITE" id="PS50835"/>
    </source>
</evidence>
<dbReference type="PANTHER" id="PTHR19367">
    <property type="entry name" value="T-CELL RECEPTOR ALPHA CHAIN V REGION"/>
    <property type="match status" value="1"/>
</dbReference>
<evidence type="ECO:0000313" key="7">
    <source>
        <dbReference type="EMBL" id="TRZ04259.1"/>
    </source>
</evidence>
<dbReference type="InterPro" id="IPR003599">
    <property type="entry name" value="Ig_sub"/>
</dbReference>
<evidence type="ECO:0000256" key="4">
    <source>
        <dbReference type="ARBA" id="ARBA00023319"/>
    </source>
</evidence>
<dbReference type="AlphaFoldDB" id="A0A553RQ00"/>
<feature type="domain" description="Ig-like" evidence="6">
    <location>
        <begin position="5"/>
        <end position="99"/>
    </location>
</feature>
<feature type="non-terminal residue" evidence="7">
    <location>
        <position position="448"/>
    </location>
</feature>
<evidence type="ECO:0000256" key="2">
    <source>
        <dbReference type="ARBA" id="ARBA00023130"/>
    </source>
</evidence>
<keyword evidence="8" id="KW-1185">Reference proteome</keyword>
<dbReference type="OrthoDB" id="9803478at2759"/>
<dbReference type="GO" id="GO:0002250">
    <property type="term" value="P:adaptive immune response"/>
    <property type="evidence" value="ECO:0007669"/>
    <property type="project" value="UniProtKB-KW"/>
</dbReference>
<sequence>MGITEAFVIIPLSQDENRQSGETVTLSCSYKNYTGTVQNLQWYRKYPKSKPEFLLYIFEHGAMSENGPERFSAEVYKGQKQVDLKISSVAETDSAMYYCALVPTVTGNTRALHDKPSLKIGTTTFIETMLLLCLILIFNCIGGTMESEIKPDQESVLLTESTNATLSCSYTGSVDSLFWYQQKPGSRPQFLMMIDESSKYVTKASPPHPRMSIKLHKDEKRHVKGNVISPAQTSVVSTEGRNITLSCTVDTTAYSFHWYQQMPGSQPEFLLLIVRSTKTVVQASPPQPHMSITLSEKRVDLEISSASVSDSAMYYCALEPTLFTLIMLLMVFLVFSLPKENAGEEIITPHFKVKHVLEGDDITLSCNYTGATQNLWWYRQFSGSKPESLILFFETIPQSEGRLFAVADKATKRMNLTVSSTTLKDSAMYYCALVPTVTGNTRTSNKNS</sequence>
<dbReference type="Pfam" id="PF07686">
    <property type="entry name" value="V-set"/>
    <property type="match status" value="3"/>
</dbReference>
<dbReference type="Gene3D" id="2.60.40.10">
    <property type="entry name" value="Immunoglobulins"/>
    <property type="match status" value="4"/>
</dbReference>
<dbReference type="PANTHER" id="PTHR19367:SF18">
    <property type="entry name" value="T CELL RECEPTOR ALPHA VARIABLE 16"/>
    <property type="match status" value="1"/>
</dbReference>
<dbReference type="InterPro" id="IPR013783">
    <property type="entry name" value="Ig-like_fold"/>
</dbReference>
<dbReference type="GO" id="GO:0042101">
    <property type="term" value="C:T cell receptor complex"/>
    <property type="evidence" value="ECO:0007669"/>
    <property type="project" value="UniProtKB-KW"/>
</dbReference>
<organism evidence="7 8">
    <name type="scientific">Danionella cerebrum</name>
    <dbReference type="NCBI Taxonomy" id="2873325"/>
    <lineage>
        <taxon>Eukaryota</taxon>
        <taxon>Metazoa</taxon>
        <taxon>Chordata</taxon>
        <taxon>Craniata</taxon>
        <taxon>Vertebrata</taxon>
        <taxon>Euteleostomi</taxon>
        <taxon>Actinopterygii</taxon>
        <taxon>Neopterygii</taxon>
        <taxon>Teleostei</taxon>
        <taxon>Ostariophysi</taxon>
        <taxon>Cypriniformes</taxon>
        <taxon>Danionidae</taxon>
        <taxon>Danioninae</taxon>
        <taxon>Danionella</taxon>
    </lineage>
</organism>
<dbReference type="InterPro" id="IPR007110">
    <property type="entry name" value="Ig-like_dom"/>
</dbReference>
<dbReference type="InterPro" id="IPR036179">
    <property type="entry name" value="Ig-like_dom_sf"/>
</dbReference>
<keyword evidence="5" id="KW-0391">Immunity</keyword>
<feature type="domain" description="Ig-like" evidence="6">
    <location>
        <begin position="349"/>
        <end position="448"/>
    </location>
</feature>
<dbReference type="Proteomes" id="UP000316079">
    <property type="component" value="Unassembled WGS sequence"/>
</dbReference>
<feature type="domain" description="Ig-like" evidence="6">
    <location>
        <begin position="209"/>
        <end position="316"/>
    </location>
</feature>
<reference evidence="7 8" key="1">
    <citation type="journal article" date="2019" name="Sci. Data">
        <title>Hybrid genome assembly and annotation of Danionella translucida.</title>
        <authorList>
            <person name="Kadobianskyi M."/>
            <person name="Schulze L."/>
            <person name="Schuelke M."/>
            <person name="Judkewitz B."/>
        </authorList>
    </citation>
    <scope>NUCLEOTIDE SEQUENCE [LARGE SCALE GENOMIC DNA]</scope>
    <source>
        <strain evidence="7 8">Bolton</strain>
    </source>
</reference>
<gene>
    <name evidence="7" type="ORF">DNTS_029943</name>
</gene>
<dbReference type="SMART" id="SM00409">
    <property type="entry name" value="IG"/>
    <property type="match status" value="3"/>
</dbReference>